<reference evidence="2 3" key="1">
    <citation type="submission" date="2019-08" db="EMBL/GenBank/DDBJ databases">
        <title>Calorimonas adulescens gen. nov., sp. nov., an anaerobic thermophilic bacterium from Sakhalin hot spring.</title>
        <authorList>
            <person name="Khomyakova M.A."/>
            <person name="Merkel A.Y."/>
            <person name="Novikov A."/>
            <person name="Bonch-Osmolovskaya E.A."/>
            <person name="Slobodkin A.I."/>
        </authorList>
    </citation>
    <scope>NUCLEOTIDE SEQUENCE [LARGE SCALE GENOMIC DNA]</scope>
    <source>
        <strain evidence="2 3">A05MB</strain>
    </source>
</reference>
<accession>A0A5D8QB53</accession>
<feature type="region of interest" description="Disordered" evidence="1">
    <location>
        <begin position="1"/>
        <end position="39"/>
    </location>
</feature>
<dbReference type="RefSeq" id="WP_149545346.1">
    <property type="nucleotide sequence ID" value="NZ_VTPS01000010.1"/>
</dbReference>
<gene>
    <name evidence="2" type="ORF">FWJ32_07525</name>
</gene>
<dbReference type="NCBIfam" id="NF045720">
    <property type="entry name" value="rubredox_RCKP"/>
    <property type="match status" value="1"/>
</dbReference>
<evidence type="ECO:0000313" key="3">
    <source>
        <dbReference type="Proteomes" id="UP000322976"/>
    </source>
</evidence>
<comment type="caution">
    <text evidence="2">The sequence shown here is derived from an EMBL/GenBank/DDBJ whole genome shotgun (WGS) entry which is preliminary data.</text>
</comment>
<evidence type="ECO:0000256" key="1">
    <source>
        <dbReference type="SAM" id="MobiDB-lite"/>
    </source>
</evidence>
<dbReference type="EMBL" id="VTPS01000010">
    <property type="protein sequence ID" value="TZE81820.1"/>
    <property type="molecule type" value="Genomic_DNA"/>
</dbReference>
<sequence>MAKWKCTSCGEEREGRCKPKKCKSCGGTEFEKMPEDSAK</sequence>
<dbReference type="Proteomes" id="UP000322976">
    <property type="component" value="Unassembled WGS sequence"/>
</dbReference>
<organism evidence="2 3">
    <name type="scientific">Calorimonas adulescens</name>
    <dbReference type="NCBI Taxonomy" id="2606906"/>
    <lineage>
        <taxon>Bacteria</taxon>
        <taxon>Bacillati</taxon>
        <taxon>Bacillota</taxon>
        <taxon>Clostridia</taxon>
        <taxon>Thermoanaerobacterales</taxon>
        <taxon>Thermoanaerobacteraceae</taxon>
        <taxon>Calorimonas</taxon>
    </lineage>
</organism>
<keyword evidence="3" id="KW-1185">Reference proteome</keyword>
<proteinExistence type="predicted"/>
<dbReference type="AlphaFoldDB" id="A0A5D8QB53"/>
<feature type="compositionally biased region" description="Basic and acidic residues" evidence="1">
    <location>
        <begin position="29"/>
        <end position="39"/>
    </location>
</feature>
<dbReference type="InterPro" id="IPR054685">
    <property type="entry name" value="Rubredox_RCKP"/>
</dbReference>
<name>A0A5D8QB53_9THEO</name>
<dbReference type="SUPFAM" id="SSF57802">
    <property type="entry name" value="Rubredoxin-like"/>
    <property type="match status" value="1"/>
</dbReference>
<evidence type="ECO:0000313" key="2">
    <source>
        <dbReference type="EMBL" id="TZE81820.1"/>
    </source>
</evidence>
<protein>
    <submittedName>
        <fullName evidence="2">Rubredoxin</fullName>
    </submittedName>
</protein>